<proteinExistence type="predicted"/>
<evidence type="ECO:0000256" key="1">
    <source>
        <dbReference type="SAM" id="MobiDB-lite"/>
    </source>
</evidence>
<organism evidence="2 3">
    <name type="scientific">Blastococcus carthaginiensis</name>
    <dbReference type="NCBI Taxonomy" id="3050034"/>
    <lineage>
        <taxon>Bacteria</taxon>
        <taxon>Bacillati</taxon>
        <taxon>Actinomycetota</taxon>
        <taxon>Actinomycetes</taxon>
        <taxon>Geodermatophilales</taxon>
        <taxon>Geodermatophilaceae</taxon>
        <taxon>Blastococcus</taxon>
    </lineage>
</organism>
<evidence type="ECO:0008006" key="4">
    <source>
        <dbReference type="Google" id="ProtNLM"/>
    </source>
</evidence>
<dbReference type="RefSeq" id="WP_305998870.1">
    <property type="nucleotide sequence ID" value="NZ_JASNFN010000004.1"/>
</dbReference>
<feature type="region of interest" description="Disordered" evidence="1">
    <location>
        <begin position="1"/>
        <end position="22"/>
    </location>
</feature>
<accession>A0ABT9I9C4</accession>
<name>A0ABT9I9C4_9ACTN</name>
<dbReference type="Pfam" id="PF25673">
    <property type="entry name" value="Terminase_7"/>
    <property type="match status" value="1"/>
</dbReference>
<reference evidence="3" key="1">
    <citation type="submission" date="2023-05" db="EMBL/GenBank/DDBJ databases">
        <title>Draft genome of Pseudofrankia sp. BMG5.37.</title>
        <authorList>
            <person name="Gtari M."/>
            <person name="Ghodhbane F."/>
            <person name="Sbissi I."/>
        </authorList>
    </citation>
    <scope>NUCLEOTIDE SEQUENCE [LARGE SCALE GENOMIC DNA]</scope>
    <source>
        <strain evidence="3">BMG 814</strain>
    </source>
</reference>
<comment type="caution">
    <text evidence="2">The sequence shown here is derived from an EMBL/GenBank/DDBJ whole genome shotgun (WGS) entry which is preliminary data.</text>
</comment>
<feature type="region of interest" description="Disordered" evidence="1">
    <location>
        <begin position="117"/>
        <end position="146"/>
    </location>
</feature>
<sequence>MAGRGPAPKDPSKRVRRGSDQGARLVLVGGTVSQPELPDDVDWPAATRAWWKTWGEEPISSEFRATDWAFLAETALLHAAVWTGELKHMPELRLRVAKLGATLEDRARLRITFAQADEAEKRAGRPAPAAGGSARERYQRPVAVAE</sequence>
<dbReference type="EMBL" id="JASNFN010000004">
    <property type="protein sequence ID" value="MDP5182168.1"/>
    <property type="molecule type" value="Genomic_DNA"/>
</dbReference>
<protein>
    <recommendedName>
        <fullName evidence="4">Terminase small subunit</fullName>
    </recommendedName>
</protein>
<evidence type="ECO:0000313" key="2">
    <source>
        <dbReference type="EMBL" id="MDP5182168.1"/>
    </source>
</evidence>
<gene>
    <name evidence="2" type="ORF">QOZ88_05925</name>
</gene>
<dbReference type="Proteomes" id="UP001233673">
    <property type="component" value="Unassembled WGS sequence"/>
</dbReference>
<dbReference type="InterPro" id="IPR057972">
    <property type="entry name" value="Terminase_7"/>
</dbReference>
<feature type="compositionally biased region" description="Basic and acidic residues" evidence="1">
    <location>
        <begin position="10"/>
        <end position="19"/>
    </location>
</feature>
<keyword evidence="3" id="KW-1185">Reference proteome</keyword>
<evidence type="ECO:0000313" key="3">
    <source>
        <dbReference type="Proteomes" id="UP001233673"/>
    </source>
</evidence>